<comment type="caution">
    <text evidence="1">The sequence shown here is derived from an EMBL/GenBank/DDBJ whole genome shotgun (WGS) entry which is preliminary data.</text>
</comment>
<evidence type="ECO:0000313" key="2">
    <source>
        <dbReference type="Proteomes" id="UP001530315"/>
    </source>
</evidence>
<protein>
    <recommendedName>
        <fullName evidence="3">Phospholipase B-like</fullName>
    </recommendedName>
</protein>
<evidence type="ECO:0000313" key="1">
    <source>
        <dbReference type="EMBL" id="KAL3780977.1"/>
    </source>
</evidence>
<proteinExistence type="predicted"/>
<dbReference type="AlphaFoldDB" id="A0ABD3NZI4"/>
<accession>A0ABD3NZI4</accession>
<name>A0ABD3NZI4_9STRA</name>
<sequence length="182" mass="19835">MAEGYRDFVAGTVGGFSGKLILASSGGDWWMTTTTAAAAAATWFLRTASVHTDLEFIVQRNDETEPLWSALLPRLERRSTPPDNVVFLHDESKGTGKSIPGGVWPTDTRFTSSNMRNIVGFAGGIWRIAGVRGVGGDRFWFDMESGVHTTTVSKKDDDGTRREVDIIDGLCEAGWMDHPPGL</sequence>
<evidence type="ECO:0008006" key="3">
    <source>
        <dbReference type="Google" id="ProtNLM"/>
    </source>
</evidence>
<reference evidence="1 2" key="1">
    <citation type="submission" date="2024-10" db="EMBL/GenBank/DDBJ databases">
        <title>Updated reference genomes for cyclostephanoid diatoms.</title>
        <authorList>
            <person name="Roberts W.R."/>
            <person name="Alverson A.J."/>
        </authorList>
    </citation>
    <scope>NUCLEOTIDE SEQUENCE [LARGE SCALE GENOMIC DNA]</scope>
    <source>
        <strain evidence="1 2">AJA276-08</strain>
    </source>
</reference>
<gene>
    <name evidence="1" type="ORF">ACHAW5_010432</name>
</gene>
<dbReference type="Proteomes" id="UP001530315">
    <property type="component" value="Unassembled WGS sequence"/>
</dbReference>
<organism evidence="1 2">
    <name type="scientific">Stephanodiscus triporus</name>
    <dbReference type="NCBI Taxonomy" id="2934178"/>
    <lineage>
        <taxon>Eukaryota</taxon>
        <taxon>Sar</taxon>
        <taxon>Stramenopiles</taxon>
        <taxon>Ochrophyta</taxon>
        <taxon>Bacillariophyta</taxon>
        <taxon>Coscinodiscophyceae</taxon>
        <taxon>Thalassiosirophycidae</taxon>
        <taxon>Stephanodiscales</taxon>
        <taxon>Stephanodiscaceae</taxon>
        <taxon>Stephanodiscus</taxon>
    </lineage>
</organism>
<keyword evidence="2" id="KW-1185">Reference proteome</keyword>
<dbReference type="EMBL" id="JALLAZ020001088">
    <property type="protein sequence ID" value="KAL3780977.1"/>
    <property type="molecule type" value="Genomic_DNA"/>
</dbReference>